<dbReference type="Gene3D" id="3.30.420.10">
    <property type="entry name" value="Ribonuclease H-like superfamily/Ribonuclease H"/>
    <property type="match status" value="1"/>
</dbReference>
<reference evidence="4" key="1">
    <citation type="journal article" date="2007" name="PLoS ONE">
        <title>The first genome sequence of an elite grapevine cultivar (Pinot noir Vitis vinifera L.): coping with a highly heterozygous genome.</title>
        <authorList>
            <person name="Velasco R."/>
            <person name="Zharkikh A."/>
            <person name="Troggio M."/>
            <person name="Cartwright D.A."/>
            <person name="Cestaro A."/>
            <person name="Pruss D."/>
            <person name="Pindo M."/>
            <person name="FitzGerald L.M."/>
            <person name="Vezzulli S."/>
            <person name="Reid J."/>
            <person name="Malacarne G."/>
            <person name="Iliev D."/>
            <person name="Coppola G."/>
            <person name="Wardell B."/>
            <person name="Micheletti D."/>
            <person name="Macalma T."/>
            <person name="Facci M."/>
            <person name="Mitchell J.T."/>
            <person name="Perazzolli M."/>
            <person name="Eldredge G."/>
            <person name="Gatto P."/>
            <person name="Oyzerski R."/>
            <person name="Moretto M."/>
            <person name="Gutin N."/>
            <person name="Stefanini M."/>
            <person name="Chen Y."/>
            <person name="Segala C."/>
            <person name="Davenport C."/>
            <person name="Dematte L."/>
            <person name="Mraz A."/>
            <person name="Battilana J."/>
            <person name="Stormo K."/>
            <person name="Costa F."/>
            <person name="Tao Q."/>
            <person name="Si-Ammour A."/>
            <person name="Harkins T."/>
            <person name="Lackey A."/>
            <person name="Perbost C."/>
            <person name="Taillon B."/>
            <person name="Stella A."/>
            <person name="Solovyev V."/>
            <person name="Fawcett J.A."/>
            <person name="Sterck L."/>
            <person name="Vandepoele K."/>
            <person name="Grando S.M."/>
            <person name="Toppo S."/>
            <person name="Moser C."/>
            <person name="Lanchbury J."/>
            <person name="Bogden R."/>
            <person name="Skolnick M."/>
            <person name="Sgaramella V."/>
            <person name="Bhatnagar S.K."/>
            <person name="Fontana P."/>
            <person name="Gutin A."/>
            <person name="Van de Peer Y."/>
            <person name="Salamini F."/>
            <person name="Viola R."/>
        </authorList>
    </citation>
    <scope>NUCLEOTIDE SEQUENCE</scope>
</reference>
<dbReference type="InterPro" id="IPR029472">
    <property type="entry name" value="Copia-like_N"/>
</dbReference>
<dbReference type="SUPFAM" id="SSF56672">
    <property type="entry name" value="DNA/RNA polymerases"/>
    <property type="match status" value="1"/>
</dbReference>
<dbReference type="InterPro" id="IPR012337">
    <property type="entry name" value="RNaseH-like_sf"/>
</dbReference>
<evidence type="ECO:0000259" key="3">
    <source>
        <dbReference type="PROSITE" id="PS50994"/>
    </source>
</evidence>
<protein>
    <recommendedName>
        <fullName evidence="3">Integrase catalytic domain-containing protein</fullName>
    </recommendedName>
</protein>
<feature type="compositionally biased region" description="Basic and acidic residues" evidence="2">
    <location>
        <begin position="217"/>
        <end position="231"/>
    </location>
</feature>
<dbReference type="InterPro" id="IPR043502">
    <property type="entry name" value="DNA/RNA_pol_sf"/>
</dbReference>
<evidence type="ECO:0000313" key="4">
    <source>
        <dbReference type="EMBL" id="CAN75292.1"/>
    </source>
</evidence>
<keyword evidence="1" id="KW-0064">Aspartyl protease</keyword>
<dbReference type="GO" id="GO:0015074">
    <property type="term" value="P:DNA integration"/>
    <property type="evidence" value="ECO:0007669"/>
    <property type="project" value="InterPro"/>
</dbReference>
<dbReference type="Pfam" id="PF22936">
    <property type="entry name" value="Pol_BBD"/>
    <property type="match status" value="1"/>
</dbReference>
<dbReference type="InterPro" id="IPR036397">
    <property type="entry name" value="RNaseH_sf"/>
</dbReference>
<keyword evidence="1" id="KW-0645">Protease</keyword>
<dbReference type="Pfam" id="PF13976">
    <property type="entry name" value="gag_pre-integrs"/>
    <property type="match status" value="1"/>
</dbReference>
<dbReference type="Pfam" id="PF07727">
    <property type="entry name" value="RVT_2"/>
    <property type="match status" value="1"/>
</dbReference>
<keyword evidence="1" id="KW-0378">Hydrolase</keyword>
<dbReference type="InterPro" id="IPR001584">
    <property type="entry name" value="Integrase_cat-core"/>
</dbReference>
<dbReference type="EMBL" id="AM482195">
    <property type="protein sequence ID" value="CAN75292.1"/>
    <property type="molecule type" value="Genomic_DNA"/>
</dbReference>
<dbReference type="InterPro" id="IPR013103">
    <property type="entry name" value="RVT_2"/>
</dbReference>
<sequence>MTKSEISTDFSKADLSNPYFTHHSDHPGLVLISKSLNGDNYSAWKRAMILALNSKNKLGFVNGSIKTPSEEIDPKGYATWSRCNDTVHSWIVNTLNPEIANSVIYYSIAQQLFISAYYTKLKGLWDELASYNAAAYGAQQDQQKLMQFLMGLNESYSAIRGQILLMNPLPSVHQAYSSVSQEEKQRLLISTNAAAESAASAAMAVRSNGKSSATWKDGIDRSNTERMEPTDRPFGSQNFRVNRSSQGQDGRPFFDQDRRRMGSGRGRPQCSYCGDMGHWVQKCFQLHGYPPGHPKARMNLGSNSNRNKSFSAANQVSEADEGKSAVALSETQLKQLLSLLNNQDENSSSKVNAVTKPGLSKVAFRNWIIDSGATDHITSSSKLLHKDKNCSLPPVLLPSGEKANIVTKWTLPLNSVYYLHDVLFVLTFKVDLILVSRLTRGLNCSMTFFPYWCILQNLATRRTIGLGKQRDGLYYLVALATEKSLTNHSSSTNQPACNLAISSTDLWHSRLGHVSPSRLSFIAKNFLNFSVQSNNACPICPLAKQSRLPFGTSAISSTKPFEIIHCHIWGRYQHPSLFGAHYFLTIVDDYTRFTWIFLMRHKDEAQSLLKRFFSYVFTQFEFCIKTFRNDNGREFTSLHSFFQDNGVIFQHSYVYTPQQNGVVERKHRHILQVTRALKFHAQVPTQFWGECALTAVHIINWLPSPVLSFKTPFELLYSKPPSYSYLHVFGCLAYATNVHTSHKFDYRAMSSIFIGYPVGQKAYKLFDLSTKKVFTSRDVKFHEDIFPYVSLKPNSTLPSLTHNFGPIPLVAHDISSSLDSTSHALSPLLSNHTSTLSPTTENDDFSFPSRPSVLVIKPSSQIDPNPSPLPSTTLVSPSSVPPFASIPFAPPTETPIFSPETHSPKPITPLSRHITPPIKLHNYVCSHVSSNQLSSLIPGPTKGTRYPLANYVSYHRYKPAYRSFVAQHSAVTEPRSYSEAAAHPEWQEAMCFELQALQANGTWSLTPLPVCKTSIGCRWVYKIKHRSDGSIERYKARLVAKGFTQLEGVDYQDTFSPTTKIISVRCLLALVAARGWSLHQMDVNNAFLHGDLHEEIYMSSPPGLRRQGEENLVCRLHKSLYGLKQASRQWFAKFSEAIQFADYAQSRADYSLFTRKQGKSFTALLIYVDDILIIGNDPVSIPTTKFFLHSHFHLKDLGDLKYFLGIEVSASKNEIFISQRKHALEIIEDAGLLGAAPIDTPMERGLKLSDKSDLLKDQGCYRRLVGRLIYLTVSRPDITYVVHVLSRFMHQPRKAHMEAAFKVVRYLKNAPGQDLFFSSNNDFRLRAYCDSDWVGCPLTRRSTIGYCVFLGPSLISWRSKRQKTMSLSSVEAKYRAMIGACYLGVLHQEPALLYCDNKAALHIAANPIFHERTRHIEMDCHYIRDKIQDGSIITRHVSSAHQLVDILTKPLGKEIFAPMIRKLGVQDIHSPT</sequence>
<dbReference type="ExpressionAtlas" id="A5C4L4">
    <property type="expression patterns" value="baseline and differential"/>
</dbReference>
<dbReference type="Pfam" id="PF25597">
    <property type="entry name" value="SH3_retrovirus"/>
    <property type="match status" value="1"/>
</dbReference>
<evidence type="ECO:0000256" key="1">
    <source>
        <dbReference type="ARBA" id="ARBA00022750"/>
    </source>
</evidence>
<dbReference type="GO" id="GO:0004190">
    <property type="term" value="F:aspartic-type endopeptidase activity"/>
    <property type="evidence" value="ECO:0007669"/>
    <property type="project" value="UniProtKB-KW"/>
</dbReference>
<feature type="region of interest" description="Disordered" evidence="2">
    <location>
        <begin position="211"/>
        <end position="265"/>
    </location>
</feature>
<dbReference type="PANTHER" id="PTHR11439:SF511">
    <property type="match status" value="1"/>
</dbReference>
<evidence type="ECO:0000256" key="2">
    <source>
        <dbReference type="SAM" id="MobiDB-lite"/>
    </source>
</evidence>
<dbReference type="InterPro" id="IPR054722">
    <property type="entry name" value="PolX-like_BBD"/>
</dbReference>
<dbReference type="SUPFAM" id="SSF53098">
    <property type="entry name" value="Ribonuclease H-like"/>
    <property type="match status" value="1"/>
</dbReference>
<feature type="domain" description="Integrase catalytic" evidence="3">
    <location>
        <begin position="556"/>
        <end position="720"/>
    </location>
</feature>
<dbReference type="CDD" id="cd09272">
    <property type="entry name" value="RNase_HI_RT_Ty1"/>
    <property type="match status" value="1"/>
</dbReference>
<dbReference type="PROSITE" id="PS50994">
    <property type="entry name" value="INTEGRASE"/>
    <property type="match status" value="1"/>
</dbReference>
<dbReference type="GO" id="GO:0003676">
    <property type="term" value="F:nucleic acid binding"/>
    <property type="evidence" value="ECO:0007669"/>
    <property type="project" value="InterPro"/>
</dbReference>
<proteinExistence type="predicted"/>
<feature type="compositionally biased region" description="Polar residues" evidence="2">
    <location>
        <begin position="235"/>
        <end position="248"/>
    </location>
</feature>
<gene>
    <name evidence="4" type="ORF">VITISV_014745</name>
</gene>
<dbReference type="Pfam" id="PF00665">
    <property type="entry name" value="rve"/>
    <property type="match status" value="1"/>
</dbReference>
<dbReference type="PANTHER" id="PTHR11439">
    <property type="entry name" value="GAG-POL-RELATED RETROTRANSPOSON"/>
    <property type="match status" value="1"/>
</dbReference>
<name>A5C4L4_VITVI</name>
<dbReference type="Pfam" id="PF14244">
    <property type="entry name" value="Retrotran_gag_3"/>
    <property type="match status" value="1"/>
</dbReference>
<dbReference type="InterPro" id="IPR025724">
    <property type="entry name" value="GAG-pre-integrase_dom"/>
</dbReference>
<accession>A5C4L4</accession>
<organism evidence="4">
    <name type="scientific">Vitis vinifera</name>
    <name type="common">Grape</name>
    <dbReference type="NCBI Taxonomy" id="29760"/>
    <lineage>
        <taxon>Eukaryota</taxon>
        <taxon>Viridiplantae</taxon>
        <taxon>Streptophyta</taxon>
        <taxon>Embryophyta</taxon>
        <taxon>Tracheophyta</taxon>
        <taxon>Spermatophyta</taxon>
        <taxon>Magnoliopsida</taxon>
        <taxon>eudicotyledons</taxon>
        <taxon>Gunneridae</taxon>
        <taxon>Pentapetalae</taxon>
        <taxon>rosids</taxon>
        <taxon>Vitales</taxon>
        <taxon>Vitaceae</taxon>
        <taxon>Viteae</taxon>
        <taxon>Vitis</taxon>
    </lineage>
</organism>
<dbReference type="InterPro" id="IPR057670">
    <property type="entry name" value="SH3_retrovirus"/>
</dbReference>